<dbReference type="OrthoDB" id="9803578at2"/>
<keyword evidence="1" id="KW-0732">Signal</keyword>
<proteinExistence type="predicted"/>
<organism evidence="2 3">
    <name type="scientific">Solitalea canadensis (strain ATCC 29591 / DSM 3403 / JCM 21819 / LMG 8368 / NBRC 15130 / NCIMB 12057 / USAM 9D)</name>
    <name type="common">Flexibacter canadensis</name>
    <dbReference type="NCBI Taxonomy" id="929556"/>
    <lineage>
        <taxon>Bacteria</taxon>
        <taxon>Pseudomonadati</taxon>
        <taxon>Bacteroidota</taxon>
        <taxon>Sphingobacteriia</taxon>
        <taxon>Sphingobacteriales</taxon>
        <taxon>Sphingobacteriaceae</taxon>
        <taxon>Solitalea</taxon>
    </lineage>
</organism>
<accession>H8KSX3</accession>
<dbReference type="PANTHER" id="PTHR48098">
    <property type="entry name" value="ENTEROCHELIN ESTERASE-RELATED"/>
    <property type="match status" value="1"/>
</dbReference>
<dbReference type="Pfam" id="PF00756">
    <property type="entry name" value="Esterase"/>
    <property type="match status" value="1"/>
</dbReference>
<dbReference type="InterPro" id="IPR050583">
    <property type="entry name" value="Mycobacterial_A85_antigen"/>
</dbReference>
<evidence type="ECO:0000313" key="3">
    <source>
        <dbReference type="Proteomes" id="UP000007590"/>
    </source>
</evidence>
<reference evidence="2" key="1">
    <citation type="submission" date="2012-02" db="EMBL/GenBank/DDBJ databases">
        <title>The complete genome of Solitalea canadensis DSM 3403.</title>
        <authorList>
            <consortium name="US DOE Joint Genome Institute (JGI-PGF)"/>
            <person name="Lucas S."/>
            <person name="Copeland A."/>
            <person name="Lapidus A."/>
            <person name="Glavina del Rio T."/>
            <person name="Dalin E."/>
            <person name="Tice H."/>
            <person name="Bruce D."/>
            <person name="Goodwin L."/>
            <person name="Pitluck S."/>
            <person name="Peters L."/>
            <person name="Ovchinnikova G."/>
            <person name="Lu M."/>
            <person name="Kyrpides N."/>
            <person name="Mavromatis K."/>
            <person name="Ivanova N."/>
            <person name="Brettin T."/>
            <person name="Detter J.C."/>
            <person name="Han C."/>
            <person name="Larimer F."/>
            <person name="Land M."/>
            <person name="Hauser L."/>
            <person name="Markowitz V."/>
            <person name="Cheng J.-F."/>
            <person name="Hugenholtz P."/>
            <person name="Woyke T."/>
            <person name="Wu D."/>
            <person name="Spring S."/>
            <person name="Schroeder M."/>
            <person name="Kopitz M."/>
            <person name="Brambilla E."/>
            <person name="Klenk H.-P."/>
            <person name="Eisen J.A."/>
        </authorList>
    </citation>
    <scope>NUCLEOTIDE SEQUENCE</scope>
    <source>
        <strain evidence="2">DSM 3403</strain>
    </source>
</reference>
<dbReference type="AlphaFoldDB" id="H8KSX3"/>
<dbReference type="PANTHER" id="PTHR48098:SF1">
    <property type="entry name" value="DIACYLGLYCEROL ACYLTRANSFERASE_MYCOLYLTRANSFERASE AG85A"/>
    <property type="match status" value="1"/>
</dbReference>
<dbReference type="SUPFAM" id="SSF53474">
    <property type="entry name" value="alpha/beta-Hydrolases"/>
    <property type="match status" value="1"/>
</dbReference>
<feature type="signal peptide" evidence="1">
    <location>
        <begin position="1"/>
        <end position="18"/>
    </location>
</feature>
<dbReference type="InterPro" id="IPR000801">
    <property type="entry name" value="Esterase-like"/>
</dbReference>
<evidence type="ECO:0000313" key="2">
    <source>
        <dbReference type="EMBL" id="AFD05433.1"/>
    </source>
</evidence>
<evidence type="ECO:0000256" key="1">
    <source>
        <dbReference type="SAM" id="SignalP"/>
    </source>
</evidence>
<dbReference type="eggNOG" id="COG0627">
    <property type="taxonomic scope" value="Bacteria"/>
</dbReference>
<protein>
    <submittedName>
        <fullName evidence="2">Putative esterase</fullName>
    </submittedName>
</protein>
<dbReference type="GO" id="GO:0016747">
    <property type="term" value="F:acyltransferase activity, transferring groups other than amino-acyl groups"/>
    <property type="evidence" value="ECO:0007669"/>
    <property type="project" value="TreeGrafter"/>
</dbReference>
<name>H8KSX3_SOLCM</name>
<dbReference type="Gene3D" id="3.40.50.1820">
    <property type="entry name" value="alpha/beta hydrolase"/>
    <property type="match status" value="1"/>
</dbReference>
<dbReference type="STRING" id="929556.Solca_0289"/>
<dbReference type="KEGG" id="scn:Solca_0289"/>
<feature type="chain" id="PRO_5003615272" evidence="1">
    <location>
        <begin position="19"/>
        <end position="261"/>
    </location>
</feature>
<keyword evidence="3" id="KW-1185">Reference proteome</keyword>
<dbReference type="Proteomes" id="UP000007590">
    <property type="component" value="Chromosome"/>
</dbReference>
<gene>
    <name evidence="2" type="ordered locus">Solca_0289</name>
</gene>
<dbReference type="HOGENOM" id="CLU_037618_3_1_10"/>
<sequence>MKKVILFLFLFVALTSYAQDRLLLKSPKIPGTDTVLIFKPKHYDYVSRVPVIFLLHGWSGNYNQWNNIMDAQKYADEYNMMIVCPDGFYDCWYLNSPLKPNNQFVDFFYETLLPKVKSSYRIDNDNVFISGLSMGGFGALNIFLEHPEVFKSAGSTSGGVYLPASGDKFGISKLLGGFQTALPTWQEASITTKIEKLKGTDKPIYFDCGTEDFFYQANNQLRAKCDSLKIKATYVTQPGNHNREYWKKSIKQQFEFFKGKM</sequence>
<dbReference type="RefSeq" id="WP_014678661.1">
    <property type="nucleotide sequence ID" value="NC_017770.1"/>
</dbReference>
<dbReference type="InterPro" id="IPR029058">
    <property type="entry name" value="AB_hydrolase_fold"/>
</dbReference>
<dbReference type="EMBL" id="CP003349">
    <property type="protein sequence ID" value="AFD05433.1"/>
    <property type="molecule type" value="Genomic_DNA"/>
</dbReference>